<evidence type="ECO:0000313" key="3">
    <source>
        <dbReference type="Proteomes" id="UP000693981"/>
    </source>
</evidence>
<evidence type="ECO:0000256" key="1">
    <source>
        <dbReference type="SAM" id="MobiDB-lite"/>
    </source>
</evidence>
<gene>
    <name evidence="2" type="ORF">PHYBOEH_006484</name>
</gene>
<dbReference type="EMBL" id="JAGDFL010000345">
    <property type="protein sequence ID" value="KAG7392043.1"/>
    <property type="molecule type" value="Genomic_DNA"/>
</dbReference>
<evidence type="ECO:0000313" key="2">
    <source>
        <dbReference type="EMBL" id="KAG7392043.1"/>
    </source>
</evidence>
<reference evidence="2" key="1">
    <citation type="submission" date="2021-02" db="EMBL/GenBank/DDBJ databases">
        <authorList>
            <person name="Palmer J.M."/>
        </authorList>
    </citation>
    <scope>NUCLEOTIDE SEQUENCE</scope>
    <source>
        <strain evidence="2">SCRP23</strain>
    </source>
</reference>
<accession>A0A8T1WJD3</accession>
<proteinExistence type="predicted"/>
<keyword evidence="3" id="KW-1185">Reference proteome</keyword>
<dbReference type="Proteomes" id="UP000693981">
    <property type="component" value="Unassembled WGS sequence"/>
</dbReference>
<organism evidence="2 3">
    <name type="scientific">Phytophthora boehmeriae</name>
    <dbReference type="NCBI Taxonomy" id="109152"/>
    <lineage>
        <taxon>Eukaryota</taxon>
        <taxon>Sar</taxon>
        <taxon>Stramenopiles</taxon>
        <taxon>Oomycota</taxon>
        <taxon>Peronosporomycetes</taxon>
        <taxon>Peronosporales</taxon>
        <taxon>Peronosporaceae</taxon>
        <taxon>Phytophthora</taxon>
    </lineage>
</organism>
<feature type="region of interest" description="Disordered" evidence="1">
    <location>
        <begin position="1"/>
        <end position="48"/>
    </location>
</feature>
<dbReference type="OrthoDB" id="128154at2759"/>
<feature type="compositionally biased region" description="Polar residues" evidence="1">
    <location>
        <begin position="1"/>
        <end position="17"/>
    </location>
</feature>
<sequence>MESEAQRTSPNEKTQPNLPAKDEEKTQPNDEDEYEEIHPSDADMTQPYDADLEEPLRLRDIDRQLSSRLVATRSSADEEKRFFGSEHYTRKIQASPTALLESWNQFVKDMEHCADAVVALIAKHKERFYKHNVEGMKMKVHEMSMEEMLPCAVLRGVSCPMCYSDSKRLPSGLRLNENGRVPTNLIEAIYELDQKVTSVERTNREAEVQRSLLDDSYMEGFGVTQDDFLRVATYSTCALREVQALKTQQAALLKKFEILQSGGDNMQGQLQGMNDHTLLDASFQNDKENPMNHGMQLSDDLFDNPIFNFTLDADVEHVILFVNLYLTIEANRRELCRFSRGDKDVGAEFAVLQKEMFRIDKQSRTTFECIGTLLDMAESGKFQSPRDKAEFKEKINRLQARRAELAWLKRDATDKARAVFKEYKAVLELENKIIRNHERESKRDRKWKDIVREQWDPSRYREMFLKISGGRAGDLVIEPFRAIWGGKR</sequence>
<dbReference type="AlphaFoldDB" id="A0A8T1WJD3"/>
<protein>
    <submittedName>
        <fullName evidence="2">Uncharacterized protein</fullName>
    </submittedName>
</protein>
<name>A0A8T1WJD3_9STRA</name>
<comment type="caution">
    <text evidence="2">The sequence shown here is derived from an EMBL/GenBank/DDBJ whole genome shotgun (WGS) entry which is preliminary data.</text>
</comment>